<gene>
    <name evidence="1" type="ORF">HPB50_017263</name>
</gene>
<evidence type="ECO:0000313" key="2">
    <source>
        <dbReference type="Proteomes" id="UP000821845"/>
    </source>
</evidence>
<dbReference type="EMBL" id="CM023486">
    <property type="protein sequence ID" value="KAH6928581.1"/>
    <property type="molecule type" value="Genomic_DNA"/>
</dbReference>
<proteinExistence type="predicted"/>
<accession>A0ACB7S3R0</accession>
<comment type="caution">
    <text evidence="1">The sequence shown here is derived from an EMBL/GenBank/DDBJ whole genome shotgun (WGS) entry which is preliminary data.</text>
</comment>
<keyword evidence="2" id="KW-1185">Reference proteome</keyword>
<protein>
    <submittedName>
        <fullName evidence="1">Uncharacterized protein</fullName>
    </submittedName>
</protein>
<reference evidence="1" key="1">
    <citation type="submission" date="2020-05" db="EMBL/GenBank/DDBJ databases">
        <title>Large-scale comparative analyses of tick genomes elucidate their genetic diversity and vector capacities.</title>
        <authorList>
            <person name="Jia N."/>
            <person name="Wang J."/>
            <person name="Shi W."/>
            <person name="Du L."/>
            <person name="Sun Y."/>
            <person name="Zhan W."/>
            <person name="Jiang J."/>
            <person name="Wang Q."/>
            <person name="Zhang B."/>
            <person name="Ji P."/>
            <person name="Sakyi L.B."/>
            <person name="Cui X."/>
            <person name="Yuan T."/>
            <person name="Jiang B."/>
            <person name="Yang W."/>
            <person name="Lam T.T.-Y."/>
            <person name="Chang Q."/>
            <person name="Ding S."/>
            <person name="Wang X."/>
            <person name="Zhu J."/>
            <person name="Ruan X."/>
            <person name="Zhao L."/>
            <person name="Wei J."/>
            <person name="Que T."/>
            <person name="Du C."/>
            <person name="Cheng J."/>
            <person name="Dai P."/>
            <person name="Han X."/>
            <person name="Huang E."/>
            <person name="Gao Y."/>
            <person name="Liu J."/>
            <person name="Shao H."/>
            <person name="Ye R."/>
            <person name="Li L."/>
            <person name="Wei W."/>
            <person name="Wang X."/>
            <person name="Wang C."/>
            <person name="Yang T."/>
            <person name="Huo Q."/>
            <person name="Li W."/>
            <person name="Guo W."/>
            <person name="Chen H."/>
            <person name="Zhou L."/>
            <person name="Ni X."/>
            <person name="Tian J."/>
            <person name="Zhou Y."/>
            <person name="Sheng Y."/>
            <person name="Liu T."/>
            <person name="Pan Y."/>
            <person name="Xia L."/>
            <person name="Li J."/>
            <person name="Zhao F."/>
            <person name="Cao W."/>
        </authorList>
    </citation>
    <scope>NUCLEOTIDE SEQUENCE</scope>
    <source>
        <strain evidence="1">Hyas-2018</strain>
    </source>
</reference>
<organism evidence="1 2">
    <name type="scientific">Hyalomma asiaticum</name>
    <name type="common">Tick</name>
    <dbReference type="NCBI Taxonomy" id="266040"/>
    <lineage>
        <taxon>Eukaryota</taxon>
        <taxon>Metazoa</taxon>
        <taxon>Ecdysozoa</taxon>
        <taxon>Arthropoda</taxon>
        <taxon>Chelicerata</taxon>
        <taxon>Arachnida</taxon>
        <taxon>Acari</taxon>
        <taxon>Parasitiformes</taxon>
        <taxon>Ixodida</taxon>
        <taxon>Ixodoidea</taxon>
        <taxon>Ixodidae</taxon>
        <taxon>Hyalomminae</taxon>
        <taxon>Hyalomma</taxon>
    </lineage>
</organism>
<name>A0ACB7S3R0_HYAAI</name>
<dbReference type="Proteomes" id="UP000821845">
    <property type="component" value="Chromosome 6"/>
</dbReference>
<evidence type="ECO:0000313" key="1">
    <source>
        <dbReference type="EMBL" id="KAH6928581.1"/>
    </source>
</evidence>
<sequence>MRINTRCAVWLACWALDVKIHGCSEWCAVLIWTALIGPDSALNKASLLHACQYQDDAGRFCNPKWVDLNSHGEYRPSYNISPRNYHPVMLSSVHVPKGARGRSGHRIMMSPMRWGLVPSWFSGEPQNFIFNTVNCRLESCMDRRSFKGAIAAERRCVVVAEGFFEWRTEENGNKQPYYVYFKQPRGIDMTVRDWDGVTDAHQLMHDGHWIGPRLLTMAGIFDVSTSKDVLYSYSILTMDAPRYLQWLHNRVPVSISRREGTLILDGDEAVASWLDPNYSFEELTYSVRCPASLVCHPVSPAVTKVTNNTVDCVLPYNNGENKAKVEVMASPKKRASKSPAKPVKKAYRRESLPVDGKVGQPPLIPLFVIGWPLPPPLPLQECVGGDAQTLQDAPPRSFRLLRAPRAQALAETQRLAPSRPFKLRPLMLHKRARHGCESAAYSSAARSGLVT</sequence>